<evidence type="ECO:0000313" key="2">
    <source>
        <dbReference type="Proteomes" id="UP000824151"/>
    </source>
</evidence>
<reference evidence="1" key="1">
    <citation type="journal article" date="2021" name="PeerJ">
        <title>Extensive microbial diversity within the chicken gut microbiome revealed by metagenomics and culture.</title>
        <authorList>
            <person name="Gilroy R."/>
            <person name="Ravi A."/>
            <person name="Getino M."/>
            <person name="Pursley I."/>
            <person name="Horton D.L."/>
            <person name="Alikhan N.F."/>
            <person name="Baker D."/>
            <person name="Gharbi K."/>
            <person name="Hall N."/>
            <person name="Watson M."/>
            <person name="Adriaenssens E.M."/>
            <person name="Foster-Nyarko E."/>
            <person name="Jarju S."/>
            <person name="Secka A."/>
            <person name="Antonio M."/>
            <person name="Oren A."/>
            <person name="Chaudhuri R.R."/>
            <person name="La Ragione R."/>
            <person name="Hildebrand F."/>
            <person name="Pallen M.J."/>
        </authorList>
    </citation>
    <scope>NUCLEOTIDE SEQUENCE</scope>
    <source>
        <strain evidence="1">ChiHejej3B27-3195</strain>
    </source>
</reference>
<protein>
    <submittedName>
        <fullName evidence="1">Uncharacterized protein</fullName>
    </submittedName>
</protein>
<gene>
    <name evidence="1" type="ORF">H9871_09655</name>
</gene>
<sequence length="79" mass="8700">MLETDERKCHWIAVDRDFGSVAELPDGEIGATKNPDTRQRRVEVAISKLHDGKRRPCCFDLSSCADPDVAKSGELAVVS</sequence>
<accession>A0A9D1UTY8</accession>
<proteinExistence type="predicted"/>
<reference evidence="1" key="2">
    <citation type="submission" date="2021-04" db="EMBL/GenBank/DDBJ databases">
        <authorList>
            <person name="Gilroy R."/>
        </authorList>
    </citation>
    <scope>NUCLEOTIDE SEQUENCE</scope>
    <source>
        <strain evidence="1">ChiHejej3B27-3195</strain>
    </source>
</reference>
<dbReference type="AlphaFoldDB" id="A0A9D1UTY8"/>
<comment type="caution">
    <text evidence="1">The sequence shown here is derived from an EMBL/GenBank/DDBJ whole genome shotgun (WGS) entry which is preliminary data.</text>
</comment>
<dbReference type="Proteomes" id="UP000824151">
    <property type="component" value="Unassembled WGS sequence"/>
</dbReference>
<name>A0A9D1UTY8_9MICC</name>
<evidence type="ECO:0000313" key="1">
    <source>
        <dbReference type="EMBL" id="HIX00397.1"/>
    </source>
</evidence>
<dbReference type="EMBL" id="DXGD01000355">
    <property type="protein sequence ID" value="HIX00397.1"/>
    <property type="molecule type" value="Genomic_DNA"/>
</dbReference>
<organism evidence="1 2">
    <name type="scientific">Candidatus Nesterenkonia stercoripullorum</name>
    <dbReference type="NCBI Taxonomy" id="2838701"/>
    <lineage>
        <taxon>Bacteria</taxon>
        <taxon>Bacillati</taxon>
        <taxon>Actinomycetota</taxon>
        <taxon>Actinomycetes</taxon>
        <taxon>Micrococcales</taxon>
        <taxon>Micrococcaceae</taxon>
        <taxon>Nesterenkonia</taxon>
    </lineage>
</organism>